<feature type="signal peptide" evidence="2">
    <location>
        <begin position="1"/>
        <end position="20"/>
    </location>
</feature>
<dbReference type="RefSeq" id="WP_177169939.1">
    <property type="nucleotide sequence ID" value="NZ_FOAA01000013.1"/>
</dbReference>
<name>A0A1H7P5F9_9GAMM</name>
<dbReference type="AlphaFoldDB" id="A0A1H7P5F9"/>
<evidence type="ECO:0008006" key="5">
    <source>
        <dbReference type="Google" id="ProtNLM"/>
    </source>
</evidence>
<organism evidence="3 4">
    <name type="scientific">Ectothiorhodospira marina</name>
    <dbReference type="NCBI Taxonomy" id="1396821"/>
    <lineage>
        <taxon>Bacteria</taxon>
        <taxon>Pseudomonadati</taxon>
        <taxon>Pseudomonadota</taxon>
        <taxon>Gammaproteobacteria</taxon>
        <taxon>Chromatiales</taxon>
        <taxon>Ectothiorhodospiraceae</taxon>
        <taxon>Ectothiorhodospira</taxon>
    </lineage>
</organism>
<dbReference type="Proteomes" id="UP000199256">
    <property type="component" value="Unassembled WGS sequence"/>
</dbReference>
<dbReference type="PROSITE" id="PS51257">
    <property type="entry name" value="PROKAR_LIPOPROTEIN"/>
    <property type="match status" value="1"/>
</dbReference>
<dbReference type="EMBL" id="FOAA01000013">
    <property type="protein sequence ID" value="SEL30578.1"/>
    <property type="molecule type" value="Genomic_DNA"/>
</dbReference>
<reference evidence="4" key="1">
    <citation type="submission" date="2016-10" db="EMBL/GenBank/DDBJ databases">
        <authorList>
            <person name="Varghese N."/>
            <person name="Submissions S."/>
        </authorList>
    </citation>
    <scope>NUCLEOTIDE SEQUENCE [LARGE SCALE GENOMIC DNA]</scope>
    <source>
        <strain evidence="4">DSM 241</strain>
    </source>
</reference>
<evidence type="ECO:0000256" key="2">
    <source>
        <dbReference type="SAM" id="SignalP"/>
    </source>
</evidence>
<accession>A0A1H7P5F9</accession>
<gene>
    <name evidence="3" type="ORF">SAMN05444515_11346</name>
</gene>
<evidence type="ECO:0000313" key="3">
    <source>
        <dbReference type="EMBL" id="SEL30578.1"/>
    </source>
</evidence>
<keyword evidence="4" id="KW-1185">Reference proteome</keyword>
<feature type="chain" id="PRO_5011703127" description="Lipoprotein" evidence="2">
    <location>
        <begin position="21"/>
        <end position="151"/>
    </location>
</feature>
<feature type="region of interest" description="Disordered" evidence="1">
    <location>
        <begin position="23"/>
        <end position="42"/>
    </location>
</feature>
<proteinExistence type="predicted"/>
<protein>
    <recommendedName>
        <fullName evidence="5">Lipoprotein</fullName>
    </recommendedName>
</protein>
<keyword evidence="2" id="KW-0732">Signal</keyword>
<evidence type="ECO:0000256" key="1">
    <source>
        <dbReference type="SAM" id="MobiDB-lite"/>
    </source>
</evidence>
<evidence type="ECO:0000313" key="4">
    <source>
        <dbReference type="Proteomes" id="UP000199256"/>
    </source>
</evidence>
<sequence length="151" mass="16321">MTRTSSLLLAGLVASIVATGCQTGPSHEGVDADGQQASAQNASYDKPGFHTEVEDGRLWVLRPGQEKSEKHATLIAAGPEGMSVKALDRETALEYVATKPGFEVKMVEGRLWILKPGQEMSEKHVTRIAAGPQRTTLKALDNETMEEYLAQ</sequence>